<evidence type="ECO:0000259" key="2">
    <source>
        <dbReference type="Pfam" id="PF10546"/>
    </source>
</evidence>
<dbReference type="RefSeq" id="WP_173810106.1">
    <property type="nucleotide sequence ID" value="NZ_JABSNP010000009.1"/>
</dbReference>
<reference evidence="3 4" key="1">
    <citation type="submission" date="2020-05" db="EMBL/GenBank/DDBJ databases">
        <title>Genomic Encyclopedia of Type Strains, Phase IV (KMG-V): Genome sequencing to study the core and pangenomes of soil and plant-associated prokaryotes.</title>
        <authorList>
            <person name="Whitman W."/>
        </authorList>
    </citation>
    <scope>NUCLEOTIDE SEQUENCE [LARGE SCALE GENOMIC DNA]</scope>
    <source>
        <strain evidence="3 4">9A</strain>
    </source>
</reference>
<proteinExistence type="predicted"/>
<dbReference type="InterPro" id="IPR018874">
    <property type="entry name" value="Phage_Mx8_p63_C"/>
</dbReference>
<gene>
    <name evidence="3" type="ORF">HNP98_002205</name>
</gene>
<evidence type="ECO:0000313" key="4">
    <source>
        <dbReference type="Proteomes" id="UP000779507"/>
    </source>
</evidence>
<accession>A0ABX2FQW2</accession>
<protein>
    <recommendedName>
        <fullName evidence="2">Bacteriophage Mx8 p63 C-terminal domain-containing protein</fullName>
    </recommendedName>
</protein>
<feature type="compositionally biased region" description="Basic and acidic residues" evidence="1">
    <location>
        <begin position="1"/>
        <end position="10"/>
    </location>
</feature>
<feature type="region of interest" description="Disordered" evidence="1">
    <location>
        <begin position="1"/>
        <end position="29"/>
    </location>
</feature>
<name>A0ABX2FQW2_9BACT</name>
<keyword evidence="4" id="KW-1185">Reference proteome</keyword>
<feature type="domain" description="Bacteriophage Mx8 p63 C-terminal" evidence="2">
    <location>
        <begin position="96"/>
        <end position="164"/>
    </location>
</feature>
<evidence type="ECO:0000256" key="1">
    <source>
        <dbReference type="SAM" id="MobiDB-lite"/>
    </source>
</evidence>
<sequence length="206" mass="23592">MKKTTQKPEELSSPATVSTQKPKEVSKQSREQQLLLAGMLILGADEQAKQARELKRKREQTVIELHSGFKITIGEINAIVCGNPSDYLPMFPNNIPFFSEINRLSEVKFDPTEYIKPAFVGEIICEIIYGRYDKSVLPALRAVNPAYINGIRPRKLYHYLTPEGLALLAQYRDEAIEVMKSCNTMYEFRQKLFKQYGVPYQIKAIE</sequence>
<dbReference type="Pfam" id="PF10546">
    <property type="entry name" value="P63C"/>
    <property type="match status" value="1"/>
</dbReference>
<evidence type="ECO:0000313" key="3">
    <source>
        <dbReference type="EMBL" id="NRT19376.1"/>
    </source>
</evidence>
<comment type="caution">
    <text evidence="3">The sequence shown here is derived from an EMBL/GenBank/DDBJ whole genome shotgun (WGS) entry which is preliminary data.</text>
</comment>
<dbReference type="EMBL" id="JABSNP010000009">
    <property type="protein sequence ID" value="NRT19376.1"/>
    <property type="molecule type" value="Genomic_DNA"/>
</dbReference>
<organism evidence="3 4">
    <name type="scientific">Hymenobacter caeli</name>
    <dbReference type="NCBI Taxonomy" id="2735894"/>
    <lineage>
        <taxon>Bacteria</taxon>
        <taxon>Pseudomonadati</taxon>
        <taxon>Bacteroidota</taxon>
        <taxon>Cytophagia</taxon>
        <taxon>Cytophagales</taxon>
        <taxon>Hymenobacteraceae</taxon>
        <taxon>Hymenobacter</taxon>
    </lineage>
</organism>
<dbReference type="Proteomes" id="UP000779507">
    <property type="component" value="Unassembled WGS sequence"/>
</dbReference>